<comment type="caution">
    <text evidence="2">The sequence shown here is derived from an EMBL/GenBank/DDBJ whole genome shotgun (WGS) entry which is preliminary data.</text>
</comment>
<evidence type="ECO:0008006" key="4">
    <source>
        <dbReference type="Google" id="ProtNLM"/>
    </source>
</evidence>
<evidence type="ECO:0000313" key="2">
    <source>
        <dbReference type="EMBL" id="TFH57415.1"/>
    </source>
</evidence>
<evidence type="ECO:0000256" key="1">
    <source>
        <dbReference type="SAM" id="MobiDB-lite"/>
    </source>
</evidence>
<evidence type="ECO:0000313" key="3">
    <source>
        <dbReference type="Proteomes" id="UP000297638"/>
    </source>
</evidence>
<dbReference type="AlphaFoldDB" id="A0A4Y8TYY3"/>
<accession>A0A4Y8TYY3</accession>
<protein>
    <recommendedName>
        <fullName evidence="4">Asparagine synthetase domain-containing protein</fullName>
    </recommendedName>
</protein>
<reference evidence="2 3" key="1">
    <citation type="submission" date="2019-03" db="EMBL/GenBank/DDBJ databases">
        <title>Glutamicibacter sp. LJH19 genome.</title>
        <authorList>
            <person name="Sinai Borker S."/>
            <person name="Kumar R."/>
        </authorList>
    </citation>
    <scope>NUCLEOTIDE SEQUENCE [LARGE SCALE GENOMIC DNA]</scope>
    <source>
        <strain evidence="2 3">LJH19</strain>
    </source>
</reference>
<gene>
    <name evidence="2" type="ORF">EXY26_10635</name>
</gene>
<sequence length="721" mass="81530">MSFKIFNKPDYFVIKAESNVDNELLSQRTESFEDFRVTDLLGFAITESDFLSDATTTTVDVSLPELALAHGEWTAVAARDGEAGPEYLFLADRFGYSPVFYSLADPNNIVVSNSFQGVVLGMRNLDVELTLNLPYYSTLISSNSPTFQNSHLHATMANEIRLLSSDNMLFVCDEGVSFVDRDLPGGLSNLNDYSNAIQQGIDHISNVFNTMGRNAELNARITLTGGVDSRLCLSLASLSDSFDRLTVSTIDPRRWSGRKGQRTINRDMVISNRIRKDYNLEWWEQPNRRKVSTDFVESLAAFQSYRSNFSYTFMPSAAHTRYAESVMTVRGGGGEILRVDASIEKIARKYEEYKESQPENVMDEAKWYAEYVLSGSLLDGLLAEEAKDLIVSEYPEGYGESFLERISYLYLSHRYRGHFGHQRQTTSTNDIILHPLSNSYLLRAARLITFEELVQGKMVKDLFHRSNPALLDYTFASDDWSVRLTGQTGPESEYESLEWIPDYSNVPRGSKSEFDKGRGPKKQSSNPGIDYIELSMQYLTTAFGTLERYMPTSLLNDMSSLHRAVLNRVSAGKFIPGYAVAKAASAIDVFFPRANTGNPRYLKCRTKPSSGAIPTSDTSSFSIQRDEFKDLDFPSGQLRIEQEENILIATLHGFLSNSNLNEFAFYTYKNSERIATQWYSDKPYTVIWNPDHDAEYSVQVFVRSAESKRMIGKCIQQVRIP</sequence>
<organism evidence="2 3">
    <name type="scientific">Glutamicibacter arilaitensis</name>
    <dbReference type="NCBI Taxonomy" id="256701"/>
    <lineage>
        <taxon>Bacteria</taxon>
        <taxon>Bacillati</taxon>
        <taxon>Actinomycetota</taxon>
        <taxon>Actinomycetes</taxon>
        <taxon>Micrococcales</taxon>
        <taxon>Micrococcaceae</taxon>
        <taxon>Glutamicibacter</taxon>
    </lineage>
</organism>
<dbReference type="Proteomes" id="UP000297638">
    <property type="component" value="Unassembled WGS sequence"/>
</dbReference>
<name>A0A4Y8TYY3_9MICC</name>
<proteinExistence type="predicted"/>
<dbReference type="RefSeq" id="WP_134780337.1">
    <property type="nucleotide sequence ID" value="NZ_SPDS01000001.1"/>
</dbReference>
<dbReference type="EMBL" id="SPDS01000001">
    <property type="protein sequence ID" value="TFH57415.1"/>
    <property type="molecule type" value="Genomic_DNA"/>
</dbReference>
<feature type="region of interest" description="Disordered" evidence="1">
    <location>
        <begin position="508"/>
        <end position="528"/>
    </location>
</feature>